<evidence type="ECO:0000313" key="1">
    <source>
        <dbReference type="EMBL" id="KAK0634891.1"/>
    </source>
</evidence>
<sequence>MYLPALGTATIHGVRTIIQLTIKQPVLVWHSTAQHNTHPYLARYDHRRRLRKPFSSCRVGLLFTGGYVKRVPWAFWAQCPRRASVPLPCHGLQPICLLLARTYSSALAPFSYQKIIILYEILSFGRQGALTTMLGWAAKINIACPLNAVNIPMPSSAGHSNSYPSQVFSPGGPWPLQLGPVQLKRHNKQDVTLFSSSSSLGVGVLRRPANILYG</sequence>
<keyword evidence="2" id="KW-1185">Reference proteome</keyword>
<gene>
    <name evidence="1" type="ORF">B0T17DRAFT_514657</name>
</gene>
<name>A0AA39XJ01_9PEZI</name>
<dbReference type="AlphaFoldDB" id="A0AA39XJ01"/>
<protein>
    <submittedName>
        <fullName evidence="1">Uncharacterized protein</fullName>
    </submittedName>
</protein>
<proteinExistence type="predicted"/>
<accession>A0AA39XJ01</accession>
<evidence type="ECO:0000313" key="2">
    <source>
        <dbReference type="Proteomes" id="UP001174934"/>
    </source>
</evidence>
<organism evidence="1 2">
    <name type="scientific">Bombardia bombarda</name>
    <dbReference type="NCBI Taxonomy" id="252184"/>
    <lineage>
        <taxon>Eukaryota</taxon>
        <taxon>Fungi</taxon>
        <taxon>Dikarya</taxon>
        <taxon>Ascomycota</taxon>
        <taxon>Pezizomycotina</taxon>
        <taxon>Sordariomycetes</taxon>
        <taxon>Sordariomycetidae</taxon>
        <taxon>Sordariales</taxon>
        <taxon>Lasiosphaeriaceae</taxon>
        <taxon>Bombardia</taxon>
    </lineage>
</organism>
<comment type="caution">
    <text evidence="1">The sequence shown here is derived from an EMBL/GenBank/DDBJ whole genome shotgun (WGS) entry which is preliminary data.</text>
</comment>
<dbReference type="Proteomes" id="UP001174934">
    <property type="component" value="Unassembled WGS sequence"/>
</dbReference>
<dbReference type="EMBL" id="JAULSR010000001">
    <property type="protein sequence ID" value="KAK0634891.1"/>
    <property type="molecule type" value="Genomic_DNA"/>
</dbReference>
<reference evidence="1" key="1">
    <citation type="submission" date="2023-06" db="EMBL/GenBank/DDBJ databases">
        <title>Genome-scale phylogeny and comparative genomics of the fungal order Sordariales.</title>
        <authorList>
            <consortium name="Lawrence Berkeley National Laboratory"/>
            <person name="Hensen N."/>
            <person name="Bonometti L."/>
            <person name="Westerberg I."/>
            <person name="Brannstrom I.O."/>
            <person name="Guillou S."/>
            <person name="Cros-Aarteil S."/>
            <person name="Calhoun S."/>
            <person name="Haridas S."/>
            <person name="Kuo A."/>
            <person name="Mondo S."/>
            <person name="Pangilinan J."/>
            <person name="Riley R."/>
            <person name="LaButti K."/>
            <person name="Andreopoulos B."/>
            <person name="Lipzen A."/>
            <person name="Chen C."/>
            <person name="Yanf M."/>
            <person name="Daum C."/>
            <person name="Ng V."/>
            <person name="Clum A."/>
            <person name="Steindorff A."/>
            <person name="Ohm R."/>
            <person name="Martin F."/>
            <person name="Silar P."/>
            <person name="Natvig D."/>
            <person name="Lalanne C."/>
            <person name="Gautier V."/>
            <person name="Ament-velasquez S.L."/>
            <person name="Kruys A."/>
            <person name="Hutchinson M.I."/>
            <person name="Powell A.J."/>
            <person name="Barry K."/>
            <person name="Miller A.N."/>
            <person name="Grigoriev I.V."/>
            <person name="Debuchy R."/>
            <person name="Gladieux P."/>
            <person name="Thoren M.H."/>
            <person name="Johannesson H."/>
        </authorList>
    </citation>
    <scope>NUCLEOTIDE SEQUENCE</scope>
    <source>
        <strain evidence="1">SMH3391-2</strain>
    </source>
</reference>